<dbReference type="PROSITE" id="PS51747">
    <property type="entry name" value="CYT_DCMP_DEAMINASES_2"/>
    <property type="match status" value="1"/>
</dbReference>
<evidence type="ECO:0000256" key="1">
    <source>
        <dbReference type="ARBA" id="ARBA00001947"/>
    </source>
</evidence>
<dbReference type="PANTHER" id="PTHR11086">
    <property type="entry name" value="DEOXYCYTIDYLATE DEAMINASE-RELATED"/>
    <property type="match status" value="1"/>
</dbReference>
<dbReference type="InterPro" id="IPR013404">
    <property type="entry name" value="Competence_ComEB"/>
</dbReference>
<name>A0A6I4ZT76_9BACI</name>
<sequence length="189" mass="21327">MKRISWDQYFMAQSHLLALRSTCERLAVGATIVRDKRIIAGGYNGSVSGGVHCIDEGCYVIDGHCVRTIHAEMNALLQCAKFGVATEGSEIYVTHFPCLHCCKALIQGGIKAVYYATDYKNHPYALQLFKDAGVRTEKVELENNMIDPNSQEKLQYIQNLIERLEQQKVPEEEIESLRREAASLFQVNE</sequence>
<evidence type="ECO:0000259" key="7">
    <source>
        <dbReference type="PROSITE" id="PS51747"/>
    </source>
</evidence>
<dbReference type="InterPro" id="IPR016193">
    <property type="entry name" value="Cytidine_deaminase-like"/>
</dbReference>
<reference evidence="8 9" key="1">
    <citation type="submission" date="2019-11" db="EMBL/GenBank/DDBJ databases">
        <title>Genome sequences of 17 halophilic strains isolated from different environments.</title>
        <authorList>
            <person name="Furrow R.E."/>
        </authorList>
    </citation>
    <scope>NUCLEOTIDE SEQUENCE [LARGE SCALE GENOMIC DNA]</scope>
    <source>
        <strain evidence="8 9">22514_16_FS</strain>
    </source>
</reference>
<dbReference type="RefSeq" id="WP_160848274.1">
    <property type="nucleotide sequence ID" value="NZ_WMEQ01000004.1"/>
</dbReference>
<comment type="cofactor">
    <cofactor evidence="1">
        <name>Zn(2+)</name>
        <dbReference type="ChEBI" id="CHEBI:29105"/>
    </cofactor>
</comment>
<evidence type="ECO:0000313" key="9">
    <source>
        <dbReference type="Proteomes" id="UP000468638"/>
    </source>
</evidence>
<evidence type="ECO:0000256" key="3">
    <source>
        <dbReference type="ARBA" id="ARBA00022723"/>
    </source>
</evidence>
<dbReference type="Pfam" id="PF00383">
    <property type="entry name" value="dCMP_cyt_deam_1"/>
    <property type="match status" value="1"/>
</dbReference>
<dbReference type="CDD" id="cd01286">
    <property type="entry name" value="deoxycytidylate_deaminase"/>
    <property type="match status" value="1"/>
</dbReference>
<keyword evidence="5" id="KW-0862">Zinc</keyword>
<proteinExistence type="inferred from homology"/>
<dbReference type="GO" id="GO:0008270">
    <property type="term" value="F:zinc ion binding"/>
    <property type="evidence" value="ECO:0007669"/>
    <property type="project" value="InterPro"/>
</dbReference>
<protein>
    <recommendedName>
        <fullName evidence="6">ComE operon protein 2</fullName>
    </recommendedName>
</protein>
<dbReference type="PANTHER" id="PTHR11086:SF18">
    <property type="entry name" value="DEOXYCYTIDYLATE DEAMINASE"/>
    <property type="match status" value="1"/>
</dbReference>
<dbReference type="InterPro" id="IPR002125">
    <property type="entry name" value="CMP_dCMP_dom"/>
</dbReference>
<accession>A0A6I4ZT76</accession>
<dbReference type="InterPro" id="IPR035105">
    <property type="entry name" value="Deoxycytidylate_deaminase_dom"/>
</dbReference>
<keyword evidence="3" id="KW-0479">Metal-binding</keyword>
<dbReference type="InterPro" id="IPR016192">
    <property type="entry name" value="APOBEC/CMP_deaminase_Zn-bd"/>
</dbReference>
<comment type="caution">
    <text evidence="8">The sequence shown here is derived from an EMBL/GenBank/DDBJ whole genome shotgun (WGS) entry which is preliminary data.</text>
</comment>
<dbReference type="SUPFAM" id="SSF53927">
    <property type="entry name" value="Cytidine deaminase-like"/>
    <property type="match status" value="1"/>
</dbReference>
<dbReference type="AlphaFoldDB" id="A0A6I4ZT76"/>
<evidence type="ECO:0000313" key="8">
    <source>
        <dbReference type="EMBL" id="MYL33405.1"/>
    </source>
</evidence>
<organism evidence="8 9">
    <name type="scientific">Pontibacillus yanchengensis</name>
    <dbReference type="NCBI Taxonomy" id="462910"/>
    <lineage>
        <taxon>Bacteria</taxon>
        <taxon>Bacillati</taxon>
        <taxon>Bacillota</taxon>
        <taxon>Bacilli</taxon>
        <taxon>Bacillales</taxon>
        <taxon>Bacillaceae</taxon>
        <taxon>Pontibacillus</taxon>
    </lineage>
</organism>
<evidence type="ECO:0000256" key="2">
    <source>
        <dbReference type="ARBA" id="ARBA00006576"/>
    </source>
</evidence>
<dbReference type="Gene3D" id="3.40.140.10">
    <property type="entry name" value="Cytidine Deaminase, domain 2"/>
    <property type="match status" value="1"/>
</dbReference>
<dbReference type="EMBL" id="WMEQ01000004">
    <property type="protein sequence ID" value="MYL33405.1"/>
    <property type="molecule type" value="Genomic_DNA"/>
</dbReference>
<evidence type="ECO:0000256" key="4">
    <source>
        <dbReference type="ARBA" id="ARBA00022801"/>
    </source>
</evidence>
<evidence type="ECO:0000256" key="6">
    <source>
        <dbReference type="NCBIfam" id="TIGR02571"/>
    </source>
</evidence>
<comment type="similarity">
    <text evidence="2">Belongs to the cytidine and deoxycytidylate deaminase family.</text>
</comment>
<dbReference type="Proteomes" id="UP000468638">
    <property type="component" value="Unassembled WGS sequence"/>
</dbReference>
<dbReference type="GO" id="GO:0004132">
    <property type="term" value="F:dCMP deaminase activity"/>
    <property type="evidence" value="ECO:0007669"/>
    <property type="project" value="TreeGrafter"/>
</dbReference>
<dbReference type="NCBIfam" id="TIGR02571">
    <property type="entry name" value="ComEB"/>
    <property type="match status" value="1"/>
</dbReference>
<feature type="domain" description="CMP/dCMP-type deaminase" evidence="7">
    <location>
        <begin position="5"/>
        <end position="129"/>
    </location>
</feature>
<dbReference type="GO" id="GO:0005737">
    <property type="term" value="C:cytoplasm"/>
    <property type="evidence" value="ECO:0007669"/>
    <property type="project" value="TreeGrafter"/>
</dbReference>
<keyword evidence="4" id="KW-0378">Hydrolase</keyword>
<dbReference type="OrthoDB" id="9788517at2"/>
<dbReference type="InterPro" id="IPR015517">
    <property type="entry name" value="dCMP_deaminase-rel"/>
</dbReference>
<evidence type="ECO:0000256" key="5">
    <source>
        <dbReference type="ARBA" id="ARBA00022833"/>
    </source>
</evidence>
<gene>
    <name evidence="8" type="ORF">GLW05_07295</name>
</gene>
<dbReference type="PROSITE" id="PS00903">
    <property type="entry name" value="CYT_DCMP_DEAMINASES_1"/>
    <property type="match status" value="1"/>
</dbReference>